<organism evidence="2 3">
    <name type="scientific">Albugo candida</name>
    <dbReference type="NCBI Taxonomy" id="65357"/>
    <lineage>
        <taxon>Eukaryota</taxon>
        <taxon>Sar</taxon>
        <taxon>Stramenopiles</taxon>
        <taxon>Oomycota</taxon>
        <taxon>Peronosporomycetes</taxon>
        <taxon>Albuginales</taxon>
        <taxon>Albuginaceae</taxon>
        <taxon>Albugo</taxon>
    </lineage>
</organism>
<dbReference type="EMBL" id="CAIX01001080">
    <property type="protein sequence ID" value="CCI11477.1"/>
    <property type="molecule type" value="Genomic_DNA"/>
</dbReference>
<reference evidence="2 3" key="1">
    <citation type="submission" date="2012-05" db="EMBL/GenBank/DDBJ databases">
        <title>Recombination and specialization in a pathogen metapopulation.</title>
        <authorList>
            <person name="Gardiner A."/>
            <person name="Kemen E."/>
            <person name="Schultz-Larsen T."/>
            <person name="MacLean D."/>
            <person name="Van Oosterhout C."/>
            <person name="Jones J.D.G."/>
        </authorList>
    </citation>
    <scope>NUCLEOTIDE SEQUENCE [LARGE SCALE GENOMIC DNA]</scope>
    <source>
        <strain evidence="2 3">Ac Nc2</strain>
    </source>
</reference>
<dbReference type="AlphaFoldDB" id="A0A024FX76"/>
<sequence length="206" mass="22596">MLRALAIPFSLICLNAQAPGDSEQHSSPPDANQLLAESLLSAEEFCSQEKNGKDCKRLLLELKEVVQHNAADSESTSQSIEPSCRPEEVHQTISKLRLFDEAIRTALAYLGNQIPSLSTIKKRIPDKETLAVGQLAAAYFVYISWLDIDPAKRSFTFDVATAILCGLFASFAAHNIHTNAMEAAQSHAVKTFRSRPARSTGHTNQD</sequence>
<keyword evidence="3" id="KW-1185">Reference proteome</keyword>
<dbReference type="InParanoid" id="A0A024FX76"/>
<comment type="caution">
    <text evidence="2">The sequence shown here is derived from an EMBL/GenBank/DDBJ whole genome shotgun (WGS) entry which is preliminary data.</text>
</comment>
<keyword evidence="1" id="KW-0732">Signal</keyword>
<evidence type="ECO:0000256" key="1">
    <source>
        <dbReference type="SAM" id="SignalP"/>
    </source>
</evidence>
<name>A0A024FX76_9STRA</name>
<feature type="chain" id="PRO_5001529332" evidence="1">
    <location>
        <begin position="23"/>
        <end position="206"/>
    </location>
</feature>
<accession>A0A024FX76</accession>
<dbReference type="Proteomes" id="UP000053237">
    <property type="component" value="Unassembled WGS sequence"/>
</dbReference>
<proteinExistence type="predicted"/>
<evidence type="ECO:0000313" key="3">
    <source>
        <dbReference type="Proteomes" id="UP000053237"/>
    </source>
</evidence>
<evidence type="ECO:0000313" key="2">
    <source>
        <dbReference type="EMBL" id="CCI11477.1"/>
    </source>
</evidence>
<gene>
    <name evidence="2" type="ORF">BN9_129720</name>
</gene>
<feature type="signal peptide" evidence="1">
    <location>
        <begin position="1"/>
        <end position="22"/>
    </location>
</feature>
<protein>
    <submittedName>
        <fullName evidence="2">Uncharacterized protein</fullName>
    </submittedName>
</protein>